<gene>
    <name evidence="5" type="ORF">GSCOC_T00033196001</name>
</gene>
<keyword evidence="2 3" id="KW-0408">Iron</keyword>
<dbReference type="InterPro" id="IPR027443">
    <property type="entry name" value="IPNS-like_sf"/>
</dbReference>
<sequence length="334" mass="37804">MDSQLAPSNPSLIDFSSENLKPGTSIWISASKQVKCALENHGIFLVTHDKISSEVKNGFYQAVKEFYGLPTEKKCQFTSDKPYSGYLGKAADEFPSLKLLLLKFQLFESKQRLGQIIFPQTRSAHKTGRVSGLIRLMISEIMQSYSKQVAELHEVIIRMVFESYGVEKYYESFRESIAYVCRVNKYRAATKFTEKYVGLVAHTDLSFMTILHQNQVNGLEVRSNDGSWIPVDFPPSSFAVVAGDALMAWSNGRIHSILHRVMMASEEPRYSILLFAYKKGMVEAPEELVHEQHPLLFKPFDNLDLVSLAYAERVIVTEDKLKVLLALKDAICPS</sequence>
<keyword evidence="6" id="KW-1185">Reference proteome</keyword>
<dbReference type="InterPro" id="IPR050231">
    <property type="entry name" value="Iron_ascorbate_oxido_reductase"/>
</dbReference>
<comment type="similarity">
    <text evidence="3">Belongs to the iron/ascorbate-dependent oxidoreductase family.</text>
</comment>
<dbReference type="GO" id="GO:0046872">
    <property type="term" value="F:metal ion binding"/>
    <property type="evidence" value="ECO:0007669"/>
    <property type="project" value="UniProtKB-KW"/>
</dbReference>
<dbReference type="SUPFAM" id="SSF51197">
    <property type="entry name" value="Clavaminate synthase-like"/>
    <property type="match status" value="1"/>
</dbReference>
<dbReference type="Gramene" id="CDP11141">
    <property type="protein sequence ID" value="CDP11141"/>
    <property type="gene ID" value="GSCOC_T00033196001"/>
</dbReference>
<dbReference type="GO" id="GO:0009805">
    <property type="term" value="P:coumarin biosynthetic process"/>
    <property type="evidence" value="ECO:0007669"/>
    <property type="project" value="UniProtKB-ARBA"/>
</dbReference>
<feature type="domain" description="Fe2OG dioxygenase" evidence="4">
    <location>
        <begin position="177"/>
        <end position="278"/>
    </location>
</feature>
<dbReference type="STRING" id="49390.A0A068URU1"/>
<evidence type="ECO:0000313" key="5">
    <source>
        <dbReference type="EMBL" id="CDP11141.1"/>
    </source>
</evidence>
<evidence type="ECO:0000256" key="2">
    <source>
        <dbReference type="ARBA" id="ARBA00023004"/>
    </source>
</evidence>
<dbReference type="Proteomes" id="UP000295252">
    <property type="component" value="Chromosome V"/>
</dbReference>
<dbReference type="InParanoid" id="A0A068URU1"/>
<dbReference type="AlphaFoldDB" id="A0A068URU1"/>
<keyword evidence="3" id="KW-0560">Oxidoreductase</keyword>
<dbReference type="InterPro" id="IPR005123">
    <property type="entry name" value="Oxoglu/Fe-dep_dioxygenase_dom"/>
</dbReference>
<dbReference type="PROSITE" id="PS51471">
    <property type="entry name" value="FE2OG_OXY"/>
    <property type="match status" value="1"/>
</dbReference>
<evidence type="ECO:0000313" key="6">
    <source>
        <dbReference type="Proteomes" id="UP000295252"/>
    </source>
</evidence>
<keyword evidence="1 3" id="KW-0479">Metal-binding</keyword>
<dbReference type="GO" id="GO:0016706">
    <property type="term" value="F:2-oxoglutarate-dependent dioxygenase activity"/>
    <property type="evidence" value="ECO:0007669"/>
    <property type="project" value="UniProtKB-ARBA"/>
</dbReference>
<dbReference type="Gene3D" id="2.60.120.330">
    <property type="entry name" value="B-lactam Antibiotic, Isopenicillin N Synthase, Chain"/>
    <property type="match status" value="1"/>
</dbReference>
<dbReference type="Pfam" id="PF14226">
    <property type="entry name" value="DIOX_N"/>
    <property type="match status" value="1"/>
</dbReference>
<dbReference type="Pfam" id="PF03171">
    <property type="entry name" value="2OG-FeII_Oxy"/>
    <property type="match status" value="1"/>
</dbReference>
<dbReference type="PhylomeDB" id="A0A068URU1"/>
<evidence type="ECO:0000256" key="1">
    <source>
        <dbReference type="ARBA" id="ARBA00022723"/>
    </source>
</evidence>
<proteinExistence type="inferred from homology"/>
<dbReference type="PANTHER" id="PTHR47990">
    <property type="entry name" value="2-OXOGLUTARATE (2OG) AND FE(II)-DEPENDENT OXYGENASE SUPERFAMILY PROTEIN-RELATED"/>
    <property type="match status" value="1"/>
</dbReference>
<name>A0A068URU1_COFCA</name>
<evidence type="ECO:0000259" key="4">
    <source>
        <dbReference type="PROSITE" id="PS51471"/>
    </source>
</evidence>
<accession>A0A068URU1</accession>
<dbReference type="InterPro" id="IPR044861">
    <property type="entry name" value="IPNS-like_FE2OG_OXY"/>
</dbReference>
<organism evidence="5 6">
    <name type="scientific">Coffea canephora</name>
    <name type="common">Robusta coffee</name>
    <dbReference type="NCBI Taxonomy" id="49390"/>
    <lineage>
        <taxon>Eukaryota</taxon>
        <taxon>Viridiplantae</taxon>
        <taxon>Streptophyta</taxon>
        <taxon>Embryophyta</taxon>
        <taxon>Tracheophyta</taxon>
        <taxon>Spermatophyta</taxon>
        <taxon>Magnoliopsida</taxon>
        <taxon>eudicotyledons</taxon>
        <taxon>Gunneridae</taxon>
        <taxon>Pentapetalae</taxon>
        <taxon>asterids</taxon>
        <taxon>lamiids</taxon>
        <taxon>Gentianales</taxon>
        <taxon>Rubiaceae</taxon>
        <taxon>Ixoroideae</taxon>
        <taxon>Gardenieae complex</taxon>
        <taxon>Bertiereae - Coffeeae clade</taxon>
        <taxon>Coffeeae</taxon>
        <taxon>Coffea</taxon>
    </lineage>
</organism>
<dbReference type="GO" id="GO:0002238">
    <property type="term" value="P:response to molecule of fungal origin"/>
    <property type="evidence" value="ECO:0007669"/>
    <property type="project" value="UniProtKB-ARBA"/>
</dbReference>
<evidence type="ECO:0000256" key="3">
    <source>
        <dbReference type="RuleBase" id="RU003682"/>
    </source>
</evidence>
<dbReference type="InterPro" id="IPR026992">
    <property type="entry name" value="DIOX_N"/>
</dbReference>
<reference evidence="6" key="1">
    <citation type="journal article" date="2014" name="Science">
        <title>The coffee genome provides insight into the convergent evolution of caffeine biosynthesis.</title>
        <authorList>
            <person name="Denoeud F."/>
            <person name="Carretero-Paulet L."/>
            <person name="Dereeper A."/>
            <person name="Droc G."/>
            <person name="Guyot R."/>
            <person name="Pietrella M."/>
            <person name="Zheng C."/>
            <person name="Alberti A."/>
            <person name="Anthony F."/>
            <person name="Aprea G."/>
            <person name="Aury J.M."/>
            <person name="Bento P."/>
            <person name="Bernard M."/>
            <person name="Bocs S."/>
            <person name="Campa C."/>
            <person name="Cenci A."/>
            <person name="Combes M.C."/>
            <person name="Crouzillat D."/>
            <person name="Da Silva C."/>
            <person name="Daddiego L."/>
            <person name="De Bellis F."/>
            <person name="Dussert S."/>
            <person name="Garsmeur O."/>
            <person name="Gayraud T."/>
            <person name="Guignon V."/>
            <person name="Jahn K."/>
            <person name="Jamilloux V."/>
            <person name="Joet T."/>
            <person name="Labadie K."/>
            <person name="Lan T."/>
            <person name="Leclercq J."/>
            <person name="Lepelley M."/>
            <person name="Leroy T."/>
            <person name="Li L.T."/>
            <person name="Librado P."/>
            <person name="Lopez L."/>
            <person name="Munoz A."/>
            <person name="Noel B."/>
            <person name="Pallavicini A."/>
            <person name="Perrotta G."/>
            <person name="Poncet V."/>
            <person name="Pot D."/>
            <person name="Priyono X."/>
            <person name="Rigoreau M."/>
            <person name="Rouard M."/>
            <person name="Rozas J."/>
            <person name="Tranchant-Dubreuil C."/>
            <person name="VanBuren R."/>
            <person name="Zhang Q."/>
            <person name="Andrade A.C."/>
            <person name="Argout X."/>
            <person name="Bertrand B."/>
            <person name="de Kochko A."/>
            <person name="Graziosi G."/>
            <person name="Henry R.J."/>
            <person name="Jayarama X."/>
            <person name="Ming R."/>
            <person name="Nagai C."/>
            <person name="Rounsley S."/>
            <person name="Sankoff D."/>
            <person name="Giuliano G."/>
            <person name="Albert V.A."/>
            <person name="Wincker P."/>
            <person name="Lashermes P."/>
        </authorList>
    </citation>
    <scope>NUCLEOTIDE SEQUENCE [LARGE SCALE GENOMIC DNA]</scope>
    <source>
        <strain evidence="6">cv. DH200-94</strain>
    </source>
</reference>
<dbReference type="EMBL" id="HG739136">
    <property type="protein sequence ID" value="CDP11141.1"/>
    <property type="molecule type" value="Genomic_DNA"/>
</dbReference>
<protein>
    <recommendedName>
        <fullName evidence="4">Fe2OG dioxygenase domain-containing protein</fullName>
    </recommendedName>
</protein>